<evidence type="ECO:0000313" key="1">
    <source>
        <dbReference type="EMBL" id="SDO03406.1"/>
    </source>
</evidence>
<dbReference type="OrthoDB" id="947434at2"/>
<protein>
    <recommendedName>
        <fullName evidence="3">Outer membrane protein beta-barrel domain-containing protein</fullName>
    </recommendedName>
</protein>
<dbReference type="EMBL" id="FNGY01000011">
    <property type="protein sequence ID" value="SDO03406.1"/>
    <property type="molecule type" value="Genomic_DNA"/>
</dbReference>
<dbReference type="Proteomes" id="UP000183200">
    <property type="component" value="Unassembled WGS sequence"/>
</dbReference>
<dbReference type="RefSeq" id="WP_074611846.1">
    <property type="nucleotide sequence ID" value="NZ_FNGY01000011.1"/>
</dbReference>
<accession>A0A1H0G964</accession>
<organism evidence="1 2">
    <name type="scientific">Pedobacter steynii</name>
    <dbReference type="NCBI Taxonomy" id="430522"/>
    <lineage>
        <taxon>Bacteria</taxon>
        <taxon>Pseudomonadati</taxon>
        <taxon>Bacteroidota</taxon>
        <taxon>Sphingobacteriia</taxon>
        <taxon>Sphingobacteriales</taxon>
        <taxon>Sphingobacteriaceae</taxon>
        <taxon>Pedobacter</taxon>
    </lineage>
</organism>
<dbReference type="AlphaFoldDB" id="A0A1H0G964"/>
<keyword evidence="2" id="KW-1185">Reference proteome</keyword>
<evidence type="ECO:0000313" key="2">
    <source>
        <dbReference type="Proteomes" id="UP000183200"/>
    </source>
</evidence>
<name>A0A1H0G964_9SPHI</name>
<proteinExistence type="predicted"/>
<evidence type="ECO:0008006" key="3">
    <source>
        <dbReference type="Google" id="ProtNLM"/>
    </source>
</evidence>
<sequence length="207" mass="23685">MIYIELNIKLKKVLDLLKKKPAILAFVTICNSSALAQVDIGYKFGGVTTDVRSNPNFSDKNRISYQLGLYLNLDPLPFLSLQTEVLYTRTRVQNIVAVDGLKTGMKGMGYWSVPLLFQVNPMPFLRIGAGPQWNFHTNRYKYRITDDQQAFKNFMSLALDAEVKVSGSTRLYIRMNKGIERFENISDGKSGKINRWEFGIQRSLMKK</sequence>
<reference evidence="2" key="1">
    <citation type="submission" date="2016-10" db="EMBL/GenBank/DDBJ databases">
        <authorList>
            <person name="Varghese N."/>
            <person name="Submissions S."/>
        </authorList>
    </citation>
    <scope>NUCLEOTIDE SEQUENCE [LARGE SCALE GENOMIC DNA]</scope>
    <source>
        <strain evidence="2">DSM 19110</strain>
    </source>
</reference>
<gene>
    <name evidence="1" type="ORF">SAMN05421820_11178</name>
</gene>